<sequence>VRGRVWLMVRYPDHPTKLMYSFAVGVQSIGMGLHHSGVEILGKEYSFASGGGIFDSAPKDAPGAKFRESIELGAFDGGSSELQLAISDLRDEFGPDKYNLIRRNCNHFANALVWRLLGRAIPGHVNRLADFGVCCSCLLPKKLLEEAPVGPNAGGDSGGGYQVFGRPGRDKKVDGSVSSTMASFTGSGKVLGSQNPEESRGSIPLLGSWLGNSSTKGEDSLIDRREKARMAALARMNAQGESESE</sequence>
<evidence type="ECO:0000313" key="7">
    <source>
        <dbReference type="Proteomes" id="UP001530377"/>
    </source>
</evidence>
<evidence type="ECO:0000313" key="6">
    <source>
        <dbReference type="EMBL" id="KAL3815776.1"/>
    </source>
</evidence>
<evidence type="ECO:0000256" key="2">
    <source>
        <dbReference type="ARBA" id="ARBA00022670"/>
    </source>
</evidence>
<feature type="compositionally biased region" description="Polar residues" evidence="4">
    <location>
        <begin position="176"/>
        <end position="196"/>
    </location>
</feature>
<accession>A0ABD3RTV7</accession>
<evidence type="ECO:0000256" key="4">
    <source>
        <dbReference type="SAM" id="MobiDB-lite"/>
    </source>
</evidence>
<dbReference type="AlphaFoldDB" id="A0ABD3RTV7"/>
<feature type="compositionally biased region" description="Gly residues" evidence="4">
    <location>
        <begin position="152"/>
        <end position="162"/>
    </location>
</feature>
<dbReference type="SMART" id="SM01179">
    <property type="entry name" value="DUF862"/>
    <property type="match status" value="1"/>
</dbReference>
<evidence type="ECO:0000256" key="1">
    <source>
        <dbReference type="ARBA" id="ARBA00008140"/>
    </source>
</evidence>
<dbReference type="PANTHER" id="PTHR12378">
    <property type="entry name" value="DESUMOYLATING ISOPEPTIDASE"/>
    <property type="match status" value="1"/>
</dbReference>
<feature type="domain" description="PPPDE" evidence="5">
    <location>
        <begin position="14"/>
        <end position="143"/>
    </location>
</feature>
<evidence type="ECO:0000256" key="3">
    <source>
        <dbReference type="ARBA" id="ARBA00022801"/>
    </source>
</evidence>
<protein>
    <recommendedName>
        <fullName evidence="5">PPPDE domain-containing protein</fullName>
    </recommendedName>
</protein>
<dbReference type="GO" id="GO:0006508">
    <property type="term" value="P:proteolysis"/>
    <property type="evidence" value="ECO:0007669"/>
    <property type="project" value="UniProtKB-KW"/>
</dbReference>
<evidence type="ECO:0000259" key="5">
    <source>
        <dbReference type="PROSITE" id="PS51858"/>
    </source>
</evidence>
<proteinExistence type="inferred from homology"/>
<gene>
    <name evidence="6" type="ORF">ACHAXA_001670</name>
</gene>
<name>A0ABD3RTV7_9STRA</name>
<keyword evidence="7" id="KW-1185">Reference proteome</keyword>
<dbReference type="Proteomes" id="UP001530377">
    <property type="component" value="Unassembled WGS sequence"/>
</dbReference>
<dbReference type="Pfam" id="PF05903">
    <property type="entry name" value="Peptidase_C97"/>
    <property type="match status" value="1"/>
</dbReference>
<feature type="non-terminal residue" evidence="6">
    <location>
        <position position="1"/>
    </location>
</feature>
<comment type="similarity">
    <text evidence="1">Belongs to the DeSI family.</text>
</comment>
<keyword evidence="3" id="KW-0378">Hydrolase</keyword>
<dbReference type="InterPro" id="IPR042266">
    <property type="entry name" value="PPPDE_sf"/>
</dbReference>
<dbReference type="InterPro" id="IPR008580">
    <property type="entry name" value="PPPDE_dom"/>
</dbReference>
<comment type="caution">
    <text evidence="6">The sequence shown here is derived from an EMBL/GenBank/DDBJ whole genome shotgun (WGS) entry which is preliminary data.</text>
</comment>
<organism evidence="6 7">
    <name type="scientific">Cyclostephanos tholiformis</name>
    <dbReference type="NCBI Taxonomy" id="382380"/>
    <lineage>
        <taxon>Eukaryota</taxon>
        <taxon>Sar</taxon>
        <taxon>Stramenopiles</taxon>
        <taxon>Ochrophyta</taxon>
        <taxon>Bacillariophyta</taxon>
        <taxon>Coscinodiscophyceae</taxon>
        <taxon>Thalassiosirophycidae</taxon>
        <taxon>Stephanodiscales</taxon>
        <taxon>Stephanodiscaceae</taxon>
        <taxon>Cyclostephanos</taxon>
    </lineage>
</organism>
<dbReference type="PROSITE" id="PS51858">
    <property type="entry name" value="PPPDE"/>
    <property type="match status" value="1"/>
</dbReference>
<reference evidence="6 7" key="1">
    <citation type="submission" date="2024-10" db="EMBL/GenBank/DDBJ databases">
        <title>Updated reference genomes for cyclostephanoid diatoms.</title>
        <authorList>
            <person name="Roberts W.R."/>
            <person name="Alverson A.J."/>
        </authorList>
    </citation>
    <scope>NUCLEOTIDE SEQUENCE [LARGE SCALE GENOMIC DNA]</scope>
    <source>
        <strain evidence="6 7">AJA228-03</strain>
    </source>
</reference>
<feature type="region of interest" description="Disordered" evidence="4">
    <location>
        <begin position="150"/>
        <end position="223"/>
    </location>
</feature>
<dbReference type="EMBL" id="JALLPB020000183">
    <property type="protein sequence ID" value="KAL3815776.1"/>
    <property type="molecule type" value="Genomic_DNA"/>
</dbReference>
<dbReference type="Gene3D" id="3.90.1720.30">
    <property type="entry name" value="PPPDE domains"/>
    <property type="match status" value="1"/>
</dbReference>
<keyword evidence="2" id="KW-0645">Protease</keyword>
<dbReference type="GO" id="GO:0008233">
    <property type="term" value="F:peptidase activity"/>
    <property type="evidence" value="ECO:0007669"/>
    <property type="project" value="UniProtKB-KW"/>
</dbReference>
<dbReference type="PANTHER" id="PTHR12378:SF80">
    <property type="entry name" value="IP06716P-RELATED"/>
    <property type="match status" value="1"/>
</dbReference>